<dbReference type="AlphaFoldDB" id="A0A7X0XBE2"/>
<organism evidence="2 4">
    <name type="scientific">Listeria booriae</name>
    <dbReference type="NCBI Taxonomy" id="1552123"/>
    <lineage>
        <taxon>Bacteria</taxon>
        <taxon>Bacillati</taxon>
        <taxon>Bacillota</taxon>
        <taxon>Bacilli</taxon>
        <taxon>Bacillales</taxon>
        <taxon>Listeriaceae</taxon>
        <taxon>Listeria</taxon>
    </lineage>
</organism>
<protein>
    <submittedName>
        <fullName evidence="2">Uncharacterized protein</fullName>
    </submittedName>
</protein>
<proteinExistence type="predicted"/>
<evidence type="ECO:0000313" key="4">
    <source>
        <dbReference type="Proteomes" id="UP000533953"/>
    </source>
</evidence>
<name>A0A7X0XBE2_9LIST</name>
<dbReference type="EMBL" id="JAARZT010000011">
    <property type="protein sequence ID" value="MBC2292996.1"/>
    <property type="molecule type" value="Genomic_DNA"/>
</dbReference>
<dbReference type="EMBL" id="JAASTX010000004">
    <property type="protein sequence ID" value="MBC1491070.1"/>
    <property type="molecule type" value="Genomic_DNA"/>
</dbReference>
<sequence length="234" mass="26890">MANLSYSAGTISVPQVIINQHTNAIKDLFILIHSELNPCNYNTSFELESVIGIQPSPDDTGTFQIDFYGTGRWAYNNNVIFFFETLFDDLKTTQYANLINELAPYDNLLTFSYTDYEASSEYLVEETLIIGIDWSDNEIKTKVTKHDITEYDITAKKLIEFGYYEEAYDAENAKELINHSEFLNLLSDSVPADVITEDFLVKAWKENVRYVYDGEALFDNVLTSMIEYYESAHL</sequence>
<evidence type="ECO:0000313" key="1">
    <source>
        <dbReference type="EMBL" id="MBC1491015.1"/>
    </source>
</evidence>
<dbReference type="Proteomes" id="UP000543005">
    <property type="component" value="Unassembled WGS sequence"/>
</dbReference>
<comment type="caution">
    <text evidence="2">The sequence shown here is derived from an EMBL/GenBank/DDBJ whole genome shotgun (WGS) entry which is preliminary data.</text>
</comment>
<dbReference type="EMBL" id="JAASTX010000004">
    <property type="protein sequence ID" value="MBC1491015.1"/>
    <property type="molecule type" value="Genomic_DNA"/>
</dbReference>
<evidence type="ECO:0000313" key="3">
    <source>
        <dbReference type="EMBL" id="MBC2292996.1"/>
    </source>
</evidence>
<accession>A0A7X0XBE2</accession>
<evidence type="ECO:0000313" key="5">
    <source>
        <dbReference type="Proteomes" id="UP000543005"/>
    </source>
</evidence>
<evidence type="ECO:0000313" key="2">
    <source>
        <dbReference type="EMBL" id="MBC1491070.1"/>
    </source>
</evidence>
<dbReference type="RefSeq" id="WP_185416947.1">
    <property type="nucleotide sequence ID" value="NZ_JAARQU010000004.1"/>
</dbReference>
<gene>
    <name evidence="3" type="ORF">HCC36_07085</name>
    <name evidence="1" type="ORF">HCI99_04170</name>
    <name evidence="2" type="ORF">HCI99_04465</name>
</gene>
<reference evidence="4 5" key="1">
    <citation type="submission" date="2020-03" db="EMBL/GenBank/DDBJ databases">
        <title>Soil Listeria distribution.</title>
        <authorList>
            <person name="Liao J."/>
            <person name="Wiedmann M."/>
        </authorList>
    </citation>
    <scope>NUCLEOTIDE SEQUENCE [LARGE SCALE GENOMIC DNA]</scope>
    <source>
        <strain evidence="3 5">FSL L7-0051</strain>
        <strain evidence="2 4">FSL L7-1547</strain>
    </source>
</reference>
<dbReference type="Proteomes" id="UP000533953">
    <property type="component" value="Unassembled WGS sequence"/>
</dbReference>